<dbReference type="Gene3D" id="3.40.190.290">
    <property type="match status" value="1"/>
</dbReference>
<dbReference type="InterPro" id="IPR036390">
    <property type="entry name" value="WH_DNA-bd_sf"/>
</dbReference>
<protein>
    <submittedName>
        <fullName evidence="6">LysR family transcriptional regulator</fullName>
    </submittedName>
</protein>
<organism evidence="6 7">
    <name type="scientific">Streptomyces cavernicola</name>
    <dbReference type="NCBI Taxonomy" id="3043613"/>
    <lineage>
        <taxon>Bacteria</taxon>
        <taxon>Bacillati</taxon>
        <taxon>Actinomycetota</taxon>
        <taxon>Actinomycetes</taxon>
        <taxon>Kitasatosporales</taxon>
        <taxon>Streptomycetaceae</taxon>
        <taxon>Streptomyces</taxon>
    </lineage>
</organism>
<evidence type="ECO:0000256" key="4">
    <source>
        <dbReference type="ARBA" id="ARBA00023163"/>
    </source>
</evidence>
<comment type="caution">
    <text evidence="6">The sequence shown here is derived from an EMBL/GenBank/DDBJ whole genome shotgun (WGS) entry which is preliminary data.</text>
</comment>
<dbReference type="InterPro" id="IPR005119">
    <property type="entry name" value="LysR_subst-bd"/>
</dbReference>
<gene>
    <name evidence="6" type="ORF">QIS96_24815</name>
</gene>
<feature type="domain" description="HTH lysR-type" evidence="5">
    <location>
        <begin position="1"/>
        <end position="58"/>
    </location>
</feature>
<keyword evidence="7" id="KW-1185">Reference proteome</keyword>
<dbReference type="InterPro" id="IPR050950">
    <property type="entry name" value="HTH-type_LysR_regulators"/>
</dbReference>
<dbReference type="InterPro" id="IPR000847">
    <property type="entry name" value="LysR_HTH_N"/>
</dbReference>
<sequence>MLLRQLEYLVVLSRERHFARAAQACYVSQPALSEAIRKLEEDLDVPLVRRGRKYEGLTPEGERVVAWAQRILADRDAMKSEVTALRTGLSGTLRIGSVPTASGAVAQLTSPLCTAHPLVTVEVTADLRAVDVVRQVQNFELDAGITYLHRELPDSVRAIPLYEERYVLLADASEGFGPSAEQTSVGWAEAARLPLCLLNPAMQGRQVLDEVFAEAGLEAAPRVETDSVAALFAHVRTGRWAGVVPHTWLHVFGVPHGMRALPMAEPAHTMPMGLIVAAREPGSVLARALTDVARRTDVRAALERVPDGSY</sequence>
<evidence type="ECO:0000256" key="1">
    <source>
        <dbReference type="ARBA" id="ARBA00009437"/>
    </source>
</evidence>
<evidence type="ECO:0000256" key="2">
    <source>
        <dbReference type="ARBA" id="ARBA00023015"/>
    </source>
</evidence>
<dbReference type="PANTHER" id="PTHR30419">
    <property type="entry name" value="HTH-TYPE TRANSCRIPTIONAL REGULATOR YBHD"/>
    <property type="match status" value="1"/>
</dbReference>
<name>A0ABT6SIE3_9ACTN</name>
<dbReference type="CDD" id="cd05466">
    <property type="entry name" value="PBP2_LTTR_substrate"/>
    <property type="match status" value="1"/>
</dbReference>
<keyword evidence="4" id="KW-0804">Transcription</keyword>
<comment type="similarity">
    <text evidence="1">Belongs to the LysR transcriptional regulatory family.</text>
</comment>
<dbReference type="PROSITE" id="PS50931">
    <property type="entry name" value="HTH_LYSR"/>
    <property type="match status" value="1"/>
</dbReference>
<dbReference type="EMBL" id="JASCIQ010000028">
    <property type="protein sequence ID" value="MDI3407021.1"/>
    <property type="molecule type" value="Genomic_DNA"/>
</dbReference>
<evidence type="ECO:0000259" key="5">
    <source>
        <dbReference type="PROSITE" id="PS50931"/>
    </source>
</evidence>
<evidence type="ECO:0000313" key="6">
    <source>
        <dbReference type="EMBL" id="MDI3407021.1"/>
    </source>
</evidence>
<dbReference type="Pfam" id="PF03466">
    <property type="entry name" value="LysR_substrate"/>
    <property type="match status" value="1"/>
</dbReference>
<dbReference type="SUPFAM" id="SSF53850">
    <property type="entry name" value="Periplasmic binding protein-like II"/>
    <property type="match status" value="1"/>
</dbReference>
<dbReference type="PANTHER" id="PTHR30419:SF31">
    <property type="entry name" value="BLR3139 PROTEIN"/>
    <property type="match status" value="1"/>
</dbReference>
<evidence type="ECO:0000313" key="7">
    <source>
        <dbReference type="Proteomes" id="UP001223978"/>
    </source>
</evidence>
<dbReference type="RefSeq" id="WP_282544945.1">
    <property type="nucleotide sequence ID" value="NZ_JASCIQ010000028.1"/>
</dbReference>
<proteinExistence type="inferred from homology"/>
<keyword evidence="2" id="KW-0805">Transcription regulation</keyword>
<dbReference type="SUPFAM" id="SSF46785">
    <property type="entry name" value="Winged helix' DNA-binding domain"/>
    <property type="match status" value="1"/>
</dbReference>
<dbReference type="InterPro" id="IPR036388">
    <property type="entry name" value="WH-like_DNA-bd_sf"/>
</dbReference>
<dbReference type="Gene3D" id="1.10.10.10">
    <property type="entry name" value="Winged helix-like DNA-binding domain superfamily/Winged helix DNA-binding domain"/>
    <property type="match status" value="1"/>
</dbReference>
<dbReference type="PRINTS" id="PR00039">
    <property type="entry name" value="HTHLYSR"/>
</dbReference>
<keyword evidence="3" id="KW-0238">DNA-binding</keyword>
<accession>A0ABT6SIE3</accession>
<evidence type="ECO:0000256" key="3">
    <source>
        <dbReference type="ARBA" id="ARBA00023125"/>
    </source>
</evidence>
<dbReference type="Pfam" id="PF00126">
    <property type="entry name" value="HTH_1"/>
    <property type="match status" value="1"/>
</dbReference>
<reference evidence="6 7" key="1">
    <citation type="submission" date="2023-05" db="EMBL/GenBank/DDBJ databases">
        <title>Draft genome sequence of Streptomyces sp. B-S-A6 isolated from a cave soil in Thailand.</title>
        <authorList>
            <person name="Chamroensaksri N."/>
            <person name="Muangham S."/>
        </authorList>
    </citation>
    <scope>NUCLEOTIDE SEQUENCE [LARGE SCALE GENOMIC DNA]</scope>
    <source>
        <strain evidence="6 7">B-S-A6</strain>
    </source>
</reference>
<dbReference type="Proteomes" id="UP001223978">
    <property type="component" value="Unassembled WGS sequence"/>
</dbReference>